<proteinExistence type="predicted"/>
<accession>A0AAU9FC14</accession>
<dbReference type="AlphaFoldDB" id="A0AAU9FC14"/>
<dbReference type="Proteomes" id="UP001500889">
    <property type="component" value="Chromosome U"/>
</dbReference>
<protein>
    <recommendedName>
        <fullName evidence="3">Biogenesis of lysosome-related organelles complex 1 subunit 5</fullName>
    </recommendedName>
</protein>
<reference evidence="1 2" key="1">
    <citation type="submission" date="2024-02" db="EMBL/GenBank/DDBJ databases">
        <title>A chromosome-level genome assembly of Drosophila madeirensis, a fruit fly species endemic to Madeira island.</title>
        <authorList>
            <person name="Tomihara K."/>
            <person name="Llopart A."/>
            <person name="Yamamoto D."/>
        </authorList>
    </citation>
    <scope>NUCLEOTIDE SEQUENCE [LARGE SCALE GENOMIC DNA]</scope>
    <source>
        <strain evidence="1 2">RF1</strain>
    </source>
</reference>
<sequence>MSKFYEDLPKTKNEYFQEIAVEHSSNNLNEPLASLSPSPNESLHEISGSFKDSFSHQGSNNVHTVIEHKVTQGLMELNSITSSNAYNKEAIISFIVPKVMAQLESPSAHAEELQTIKTDLKKCELHLGEVNKDLADIFLDLHYIYKKLEVKSKKNLTLSKKHRERLWKGAHEAETLQERSKHFLSNDPRELSAMFEAPKKQPNKREFLK</sequence>
<name>A0AAU9FC14_DROMD</name>
<keyword evidence="2" id="KW-1185">Reference proteome</keyword>
<evidence type="ECO:0000313" key="1">
    <source>
        <dbReference type="EMBL" id="BFF93227.1"/>
    </source>
</evidence>
<evidence type="ECO:0008006" key="3">
    <source>
        <dbReference type="Google" id="ProtNLM"/>
    </source>
</evidence>
<evidence type="ECO:0000313" key="2">
    <source>
        <dbReference type="Proteomes" id="UP001500889"/>
    </source>
</evidence>
<dbReference type="EMBL" id="AP029264">
    <property type="protein sequence ID" value="BFF93227.1"/>
    <property type="molecule type" value="Genomic_DNA"/>
</dbReference>
<gene>
    <name evidence="1" type="ORF">DMAD_11118</name>
</gene>
<organism evidence="1 2">
    <name type="scientific">Drosophila madeirensis</name>
    <name type="common">Fruit fly</name>
    <dbReference type="NCBI Taxonomy" id="30013"/>
    <lineage>
        <taxon>Eukaryota</taxon>
        <taxon>Metazoa</taxon>
        <taxon>Ecdysozoa</taxon>
        <taxon>Arthropoda</taxon>
        <taxon>Hexapoda</taxon>
        <taxon>Insecta</taxon>
        <taxon>Pterygota</taxon>
        <taxon>Neoptera</taxon>
        <taxon>Endopterygota</taxon>
        <taxon>Diptera</taxon>
        <taxon>Brachycera</taxon>
        <taxon>Muscomorpha</taxon>
        <taxon>Ephydroidea</taxon>
        <taxon>Drosophilidae</taxon>
        <taxon>Drosophila</taxon>
        <taxon>Sophophora</taxon>
    </lineage>
</organism>